<dbReference type="CAZy" id="GT4">
    <property type="family name" value="Glycosyltransferase Family 4"/>
</dbReference>
<dbReference type="InterPro" id="IPR001296">
    <property type="entry name" value="Glyco_trans_1"/>
</dbReference>
<evidence type="ECO:0000259" key="1">
    <source>
        <dbReference type="Pfam" id="PF00534"/>
    </source>
</evidence>
<keyword evidence="2" id="KW-0328">Glycosyltransferase</keyword>
<dbReference type="SUPFAM" id="SSF53756">
    <property type="entry name" value="UDP-Glycosyltransferase/glycogen phosphorylase"/>
    <property type="match status" value="1"/>
</dbReference>
<dbReference type="GO" id="GO:0016757">
    <property type="term" value="F:glycosyltransferase activity"/>
    <property type="evidence" value="ECO:0007669"/>
    <property type="project" value="UniProtKB-KW"/>
</dbReference>
<reference evidence="2 3" key="2">
    <citation type="submission" date="2008-10" db="EMBL/GenBank/DDBJ databases">
        <authorList>
            <person name="Fulton L."/>
            <person name="Clifton S."/>
            <person name="Fulton B."/>
            <person name="Xu J."/>
            <person name="Minx P."/>
            <person name="Pepin K.H."/>
            <person name="Johnson M."/>
            <person name="Bhonagiri V."/>
            <person name="Nash W.E."/>
            <person name="Mardis E.R."/>
            <person name="Wilson R.K."/>
        </authorList>
    </citation>
    <scope>NUCLEOTIDE SEQUENCE [LARGE SCALE GENOMIC DNA]</scope>
    <source>
        <strain evidence="2 3">DSM 18315</strain>
    </source>
</reference>
<proteinExistence type="predicted"/>
<dbReference type="HOGENOM" id="CLU_009583_38_3_10"/>
<gene>
    <name evidence="2" type="ORF">PRABACTJOHN_03220</name>
</gene>
<dbReference type="PANTHER" id="PTHR45947:SF3">
    <property type="entry name" value="SULFOQUINOVOSYL TRANSFERASE SQD2"/>
    <property type="match status" value="1"/>
</dbReference>
<accession>B7BDU5</accession>
<keyword evidence="2" id="KW-0808">Transferase</keyword>
<evidence type="ECO:0000313" key="2">
    <source>
        <dbReference type="EMBL" id="EEC95378.1"/>
    </source>
</evidence>
<dbReference type="Proteomes" id="UP000005510">
    <property type="component" value="Unassembled WGS sequence"/>
</dbReference>
<feature type="domain" description="Glycosyl transferase family 1" evidence="1">
    <location>
        <begin position="208"/>
        <end position="379"/>
    </location>
</feature>
<dbReference type="EMBL" id="ABYH01000349">
    <property type="protein sequence ID" value="EEC95378.1"/>
    <property type="molecule type" value="Genomic_DNA"/>
</dbReference>
<dbReference type="Gene3D" id="3.40.50.2000">
    <property type="entry name" value="Glycogen Phosphorylase B"/>
    <property type="match status" value="2"/>
</dbReference>
<name>B7BDU5_9BACT</name>
<dbReference type="PANTHER" id="PTHR45947">
    <property type="entry name" value="SULFOQUINOVOSYL TRANSFERASE SQD2"/>
    <property type="match status" value="1"/>
</dbReference>
<dbReference type="CDD" id="cd03801">
    <property type="entry name" value="GT4_PimA-like"/>
    <property type="match status" value="1"/>
</dbReference>
<dbReference type="InterPro" id="IPR050194">
    <property type="entry name" value="Glycosyltransferase_grp1"/>
</dbReference>
<reference evidence="2 3" key="1">
    <citation type="submission" date="2008-10" db="EMBL/GenBank/DDBJ databases">
        <title>Draft genome sequence of Parabacteroides johnsonii (DSM 18315).</title>
        <authorList>
            <person name="Sudarsanam P."/>
            <person name="Ley R."/>
            <person name="Guruge J."/>
            <person name="Turnbaugh P.J."/>
            <person name="Mahowald M."/>
            <person name="Liep D."/>
            <person name="Gordon J."/>
        </authorList>
    </citation>
    <scope>NUCLEOTIDE SEQUENCE [LARGE SCALE GENOMIC DNA]</scope>
    <source>
        <strain evidence="2 3">DSM 18315</strain>
    </source>
</reference>
<evidence type="ECO:0000313" key="3">
    <source>
        <dbReference type="Proteomes" id="UP000005510"/>
    </source>
</evidence>
<organism evidence="2 3">
    <name type="scientific">Parabacteroides johnsonii DSM 18315</name>
    <dbReference type="NCBI Taxonomy" id="537006"/>
    <lineage>
        <taxon>Bacteria</taxon>
        <taxon>Pseudomonadati</taxon>
        <taxon>Bacteroidota</taxon>
        <taxon>Bacteroidia</taxon>
        <taxon>Bacteroidales</taxon>
        <taxon>Tannerellaceae</taxon>
        <taxon>Parabacteroides</taxon>
    </lineage>
</organism>
<comment type="caution">
    <text evidence="2">The sequence shown here is derived from an EMBL/GenBank/DDBJ whole genome shotgun (WGS) entry which is preliminary data.</text>
</comment>
<dbReference type="AlphaFoldDB" id="B7BDU5"/>
<sequence length="403" mass="46158">MIKNMRIALITASERPIPATKGGATQTMMTHLIDVNEEYGEHHFFIFSYYDYLAYSKSKEYKHTSFYYYKPNAKMDKLQNLFWRMMRKLSAEQIYLRSNFIKWCVNTISKEHYDIVILEGQCFHTQYMRQLYKGPLILHMHIDRLNNELKSTKDIINCCDGLFAISEFCKRRMTNVVPCASEKIIVVRNTVDTDRFSRRGRKNAALAIRNKAGVKPNQKLISYCGRIVPDKGVLELVKAMVLLNDSNLKLMIIGSSVYAGSKKNDYILKVEKEAKKICGGALFTGYIEQSKLPNYLSGSDITVIPSLCREAAGNVTLEALGCEVPVIASSQGGIPEYADTMACRLVNCDEHFIENLAKEIHELAYNEKLYSSLKFHAREVAVAYNKYNYYRNFIHAVNSILNQ</sequence>
<dbReference type="EC" id="2.4.-.-" evidence="2"/>
<dbReference type="STRING" id="537006.PRABACTJOHN_03220"/>
<protein>
    <submittedName>
        <fullName evidence="2">Glycosyltransferase, group 1 family protein</fullName>
        <ecNumber evidence="2">2.4.-.-</ecNumber>
    </submittedName>
</protein>
<dbReference type="Pfam" id="PF00534">
    <property type="entry name" value="Glycos_transf_1"/>
    <property type="match status" value="1"/>
</dbReference>